<evidence type="ECO:0000313" key="3">
    <source>
        <dbReference type="EMBL" id="CAH0562975.1"/>
    </source>
</evidence>
<evidence type="ECO:0000313" key="4">
    <source>
        <dbReference type="Proteomes" id="UP001154078"/>
    </source>
</evidence>
<sequence length="94" mass="10451">MTPASVRPRLSIEKCHKCWEPGTLPAHRTKCCLKCGKAGHLVEKCTEEPYCPLCKRPHRAWSGKCEQLKTFLNSARRGSIADGNGMPSASAERR</sequence>
<keyword evidence="1" id="KW-0479">Metal-binding</keyword>
<dbReference type="InterPro" id="IPR001878">
    <property type="entry name" value="Znf_CCHC"/>
</dbReference>
<dbReference type="PROSITE" id="PS50158">
    <property type="entry name" value="ZF_CCHC"/>
    <property type="match status" value="1"/>
</dbReference>
<proteinExistence type="predicted"/>
<dbReference type="OrthoDB" id="6782564at2759"/>
<dbReference type="GO" id="GO:0008270">
    <property type="term" value="F:zinc ion binding"/>
    <property type="evidence" value="ECO:0007669"/>
    <property type="project" value="UniProtKB-KW"/>
</dbReference>
<evidence type="ECO:0000256" key="1">
    <source>
        <dbReference type="PROSITE-ProRule" id="PRU00047"/>
    </source>
</evidence>
<evidence type="ECO:0000259" key="2">
    <source>
        <dbReference type="PROSITE" id="PS50158"/>
    </source>
</evidence>
<reference evidence="3" key="1">
    <citation type="submission" date="2021-12" db="EMBL/GenBank/DDBJ databases">
        <authorList>
            <person name="King R."/>
        </authorList>
    </citation>
    <scope>NUCLEOTIDE SEQUENCE</scope>
</reference>
<dbReference type="Proteomes" id="UP001154078">
    <property type="component" value="Chromosome 8"/>
</dbReference>
<dbReference type="EMBL" id="OV121139">
    <property type="protein sequence ID" value="CAH0562975.1"/>
    <property type="molecule type" value="Genomic_DNA"/>
</dbReference>
<protein>
    <recommendedName>
        <fullName evidence="2">CCHC-type domain-containing protein</fullName>
    </recommendedName>
</protein>
<keyword evidence="1" id="KW-0863">Zinc-finger</keyword>
<feature type="domain" description="CCHC-type" evidence="2">
    <location>
        <begin position="32"/>
        <end position="47"/>
    </location>
</feature>
<keyword evidence="4" id="KW-1185">Reference proteome</keyword>
<dbReference type="AlphaFoldDB" id="A0A9P0FM72"/>
<dbReference type="SUPFAM" id="SSF57756">
    <property type="entry name" value="Retrovirus zinc finger-like domains"/>
    <property type="match status" value="1"/>
</dbReference>
<gene>
    <name evidence="3" type="ORF">MELIAE_LOCUS11982</name>
</gene>
<name>A0A9P0FM72_BRAAE</name>
<dbReference type="GO" id="GO:0003676">
    <property type="term" value="F:nucleic acid binding"/>
    <property type="evidence" value="ECO:0007669"/>
    <property type="project" value="InterPro"/>
</dbReference>
<organism evidence="3 4">
    <name type="scientific">Brassicogethes aeneus</name>
    <name type="common">Rape pollen beetle</name>
    <name type="synonym">Meligethes aeneus</name>
    <dbReference type="NCBI Taxonomy" id="1431903"/>
    <lineage>
        <taxon>Eukaryota</taxon>
        <taxon>Metazoa</taxon>
        <taxon>Ecdysozoa</taxon>
        <taxon>Arthropoda</taxon>
        <taxon>Hexapoda</taxon>
        <taxon>Insecta</taxon>
        <taxon>Pterygota</taxon>
        <taxon>Neoptera</taxon>
        <taxon>Endopterygota</taxon>
        <taxon>Coleoptera</taxon>
        <taxon>Polyphaga</taxon>
        <taxon>Cucujiformia</taxon>
        <taxon>Nitidulidae</taxon>
        <taxon>Meligethinae</taxon>
        <taxon>Brassicogethes</taxon>
    </lineage>
</organism>
<keyword evidence="1" id="KW-0862">Zinc</keyword>
<accession>A0A9P0FM72</accession>
<dbReference type="InterPro" id="IPR036875">
    <property type="entry name" value="Znf_CCHC_sf"/>
</dbReference>